<evidence type="ECO:0000256" key="6">
    <source>
        <dbReference type="ARBA" id="ARBA00022679"/>
    </source>
</evidence>
<accession>A0ABU5C7K5</accession>
<evidence type="ECO:0000256" key="5">
    <source>
        <dbReference type="ARBA" id="ARBA00022605"/>
    </source>
</evidence>
<evidence type="ECO:0000256" key="13">
    <source>
        <dbReference type="HAMAP-Rule" id="MF_00384"/>
    </source>
</evidence>
<dbReference type="HAMAP" id="MF_00384">
    <property type="entry name" value="Homoser_kinase"/>
    <property type="match status" value="1"/>
</dbReference>
<dbReference type="PROSITE" id="PS00627">
    <property type="entry name" value="GHMP_KINASES_ATP"/>
    <property type="match status" value="1"/>
</dbReference>
<evidence type="ECO:0000259" key="14">
    <source>
        <dbReference type="Pfam" id="PF00288"/>
    </source>
</evidence>
<dbReference type="Pfam" id="PF00288">
    <property type="entry name" value="GHMP_kinases_N"/>
    <property type="match status" value="1"/>
</dbReference>
<dbReference type="InterPro" id="IPR020568">
    <property type="entry name" value="Ribosomal_Su5_D2-typ_SF"/>
</dbReference>
<dbReference type="RefSeq" id="WP_390356056.1">
    <property type="nucleotide sequence ID" value="NZ_JBHUIZ010000012.1"/>
</dbReference>
<reference evidence="16 17" key="1">
    <citation type="submission" date="2023-10" db="EMBL/GenBank/DDBJ databases">
        <title>Virgibacillus halophilus 5B73C genome.</title>
        <authorList>
            <person name="Miliotis G."/>
            <person name="Sengupta P."/>
            <person name="Hameed A."/>
            <person name="Chuvochina M."/>
            <person name="Mcdonagh F."/>
            <person name="Simpson A.C."/>
            <person name="Singh N.K."/>
            <person name="Rekha P.D."/>
            <person name="Raman K."/>
            <person name="Hugenholtz P."/>
            <person name="Venkateswaran K."/>
        </authorList>
    </citation>
    <scope>NUCLEOTIDE SEQUENCE [LARGE SCALE GENOMIC DNA]</scope>
    <source>
        <strain evidence="16 17">5B73C</strain>
    </source>
</reference>
<keyword evidence="17" id="KW-1185">Reference proteome</keyword>
<keyword evidence="6 13" id="KW-0808">Transferase</keyword>
<evidence type="ECO:0000256" key="2">
    <source>
        <dbReference type="ARBA" id="ARBA00007370"/>
    </source>
</evidence>
<evidence type="ECO:0000259" key="15">
    <source>
        <dbReference type="Pfam" id="PF08544"/>
    </source>
</evidence>
<dbReference type="Pfam" id="PF08544">
    <property type="entry name" value="GHMP_kinases_C"/>
    <property type="match status" value="1"/>
</dbReference>
<dbReference type="InterPro" id="IPR036554">
    <property type="entry name" value="GHMP_kinase_C_sf"/>
</dbReference>
<evidence type="ECO:0000256" key="1">
    <source>
        <dbReference type="ARBA" id="ARBA00005015"/>
    </source>
</evidence>
<evidence type="ECO:0000256" key="12">
    <source>
        <dbReference type="ARBA" id="ARBA00049954"/>
    </source>
</evidence>
<keyword evidence="8 13" id="KW-0547">Nucleotide-binding</keyword>
<comment type="caution">
    <text evidence="16">The sequence shown here is derived from an EMBL/GenBank/DDBJ whole genome shotgun (WGS) entry which is preliminary data.</text>
</comment>
<dbReference type="NCBIfam" id="TIGR00191">
    <property type="entry name" value="thrB"/>
    <property type="match status" value="1"/>
</dbReference>
<sequence length="310" mass="33548">MMAFQIRVPASSANLGPGFDSVGIALDRFLTLDVQKSDSWQFSHHSALLADCPPYEEHLIYQIALQTAGLHGMKMAPHHVAVTSEIPFARGLGSSASAVLAGIELADQICDLRLSKEQILTAATETEGHPDNVAAALFGGLVVAAQHTDDASHEVDYVRIPMLKEVQAVLYIPDFELRTAAARGVLPRQLSRAEAVNASAVSNMMIASVLKGDYEQAGNWMEKDKFHEPYRAELLPDYDKIKQEAKQLGAYATVISGAGPSMLSLAPKTKAEQIAKRMAEILPTYQVAATSFNQSGLEVRAETVPHLDNI</sequence>
<gene>
    <name evidence="13 16" type="primary">thrB</name>
    <name evidence="16" type="ORF">RWE15_13160</name>
</gene>
<feature type="binding site" evidence="13">
    <location>
        <begin position="87"/>
        <end position="97"/>
    </location>
    <ligand>
        <name>ATP</name>
        <dbReference type="ChEBI" id="CHEBI:30616"/>
    </ligand>
</feature>
<comment type="similarity">
    <text evidence="2 13">Belongs to the GHMP kinase family. Homoserine kinase subfamily.</text>
</comment>
<keyword evidence="13" id="KW-0963">Cytoplasm</keyword>
<dbReference type="SUPFAM" id="SSF54211">
    <property type="entry name" value="Ribosomal protein S5 domain 2-like"/>
    <property type="match status" value="1"/>
</dbReference>
<evidence type="ECO:0000256" key="8">
    <source>
        <dbReference type="ARBA" id="ARBA00022741"/>
    </source>
</evidence>
<evidence type="ECO:0000256" key="4">
    <source>
        <dbReference type="ARBA" id="ARBA00017858"/>
    </source>
</evidence>
<dbReference type="InterPro" id="IPR013750">
    <property type="entry name" value="GHMP_kinase_C_dom"/>
</dbReference>
<dbReference type="PANTHER" id="PTHR20861">
    <property type="entry name" value="HOMOSERINE/4-DIPHOSPHOCYTIDYL-2-C-METHYL-D-ERYTHRITOL KINASE"/>
    <property type="match status" value="1"/>
</dbReference>
<comment type="subcellular location">
    <subcellularLocation>
        <location evidence="13">Cytoplasm</location>
    </subcellularLocation>
</comment>
<dbReference type="Proteomes" id="UP001281447">
    <property type="component" value="Unassembled WGS sequence"/>
</dbReference>
<dbReference type="InterPro" id="IPR000870">
    <property type="entry name" value="Homoserine_kinase"/>
</dbReference>
<dbReference type="EC" id="2.7.1.39" evidence="3 13"/>
<evidence type="ECO:0000313" key="16">
    <source>
        <dbReference type="EMBL" id="MDY0395194.1"/>
    </source>
</evidence>
<comment type="function">
    <text evidence="12 13">Catalyzes the ATP-dependent phosphorylation of L-homoserine to L-homoserine phosphate.</text>
</comment>
<dbReference type="InterPro" id="IPR006204">
    <property type="entry name" value="GHMP_kinase_N_dom"/>
</dbReference>
<feature type="domain" description="GHMP kinase C-terminal" evidence="15">
    <location>
        <begin position="205"/>
        <end position="280"/>
    </location>
</feature>
<dbReference type="SUPFAM" id="SSF55060">
    <property type="entry name" value="GHMP Kinase, C-terminal domain"/>
    <property type="match status" value="1"/>
</dbReference>
<feature type="domain" description="GHMP kinase N-terminal" evidence="14">
    <location>
        <begin position="64"/>
        <end position="140"/>
    </location>
</feature>
<keyword evidence="7 13" id="KW-0791">Threonine biosynthesis</keyword>
<dbReference type="Gene3D" id="3.30.70.890">
    <property type="entry name" value="GHMP kinase, C-terminal domain"/>
    <property type="match status" value="1"/>
</dbReference>
<protein>
    <recommendedName>
        <fullName evidence="4 13">Homoserine kinase</fullName>
        <shortName evidence="13">HK</shortName>
        <shortName evidence="13">HSK</shortName>
        <ecNumber evidence="3 13">2.7.1.39</ecNumber>
    </recommendedName>
</protein>
<dbReference type="PIRSF" id="PIRSF000676">
    <property type="entry name" value="Homoser_kin"/>
    <property type="match status" value="1"/>
</dbReference>
<evidence type="ECO:0000256" key="7">
    <source>
        <dbReference type="ARBA" id="ARBA00022697"/>
    </source>
</evidence>
<dbReference type="InterPro" id="IPR006203">
    <property type="entry name" value="GHMP_knse_ATP-bd_CS"/>
</dbReference>
<dbReference type="Gene3D" id="3.30.230.10">
    <property type="match status" value="1"/>
</dbReference>
<dbReference type="InterPro" id="IPR014721">
    <property type="entry name" value="Ribsml_uS5_D2-typ_fold_subgr"/>
</dbReference>
<organism evidence="16 17">
    <name type="scientific">Tigheibacillus halophilus</name>
    <dbReference type="NCBI Taxonomy" id="361280"/>
    <lineage>
        <taxon>Bacteria</taxon>
        <taxon>Bacillati</taxon>
        <taxon>Bacillota</taxon>
        <taxon>Bacilli</taxon>
        <taxon>Bacillales</taxon>
        <taxon>Bacillaceae</taxon>
        <taxon>Tigheibacillus</taxon>
    </lineage>
</organism>
<comment type="pathway">
    <text evidence="1 13">Amino-acid biosynthesis; L-threonine biosynthesis; L-threonine from L-aspartate: step 4/5.</text>
</comment>
<dbReference type="PANTHER" id="PTHR20861:SF1">
    <property type="entry name" value="HOMOSERINE KINASE"/>
    <property type="match status" value="1"/>
</dbReference>
<evidence type="ECO:0000256" key="9">
    <source>
        <dbReference type="ARBA" id="ARBA00022777"/>
    </source>
</evidence>
<evidence type="ECO:0000256" key="11">
    <source>
        <dbReference type="ARBA" id="ARBA00049375"/>
    </source>
</evidence>
<keyword evidence="9 13" id="KW-0418">Kinase</keyword>
<dbReference type="GO" id="GO:0004413">
    <property type="term" value="F:homoserine kinase activity"/>
    <property type="evidence" value="ECO:0007669"/>
    <property type="project" value="UniProtKB-EC"/>
</dbReference>
<keyword evidence="5 13" id="KW-0028">Amino-acid biosynthesis</keyword>
<dbReference type="PRINTS" id="PR00958">
    <property type="entry name" value="HOMSERKINASE"/>
</dbReference>
<name>A0ABU5C7K5_9BACI</name>
<proteinExistence type="inferred from homology"/>
<evidence type="ECO:0000256" key="3">
    <source>
        <dbReference type="ARBA" id="ARBA00012078"/>
    </source>
</evidence>
<dbReference type="EMBL" id="JAWDIP010000003">
    <property type="protein sequence ID" value="MDY0395194.1"/>
    <property type="molecule type" value="Genomic_DNA"/>
</dbReference>
<comment type="catalytic activity">
    <reaction evidence="11 13">
        <text>L-homoserine + ATP = O-phospho-L-homoserine + ADP + H(+)</text>
        <dbReference type="Rhea" id="RHEA:13985"/>
        <dbReference type="ChEBI" id="CHEBI:15378"/>
        <dbReference type="ChEBI" id="CHEBI:30616"/>
        <dbReference type="ChEBI" id="CHEBI:57476"/>
        <dbReference type="ChEBI" id="CHEBI:57590"/>
        <dbReference type="ChEBI" id="CHEBI:456216"/>
        <dbReference type="EC" id="2.7.1.39"/>
    </reaction>
</comment>
<evidence type="ECO:0000313" key="17">
    <source>
        <dbReference type="Proteomes" id="UP001281447"/>
    </source>
</evidence>
<keyword evidence="10 13" id="KW-0067">ATP-binding</keyword>
<evidence type="ECO:0000256" key="10">
    <source>
        <dbReference type="ARBA" id="ARBA00022840"/>
    </source>
</evidence>